<organism evidence="1 2">
    <name type="scientific">Bagarius yarrelli</name>
    <name type="common">Goonch</name>
    <name type="synonym">Bagrus yarrelli</name>
    <dbReference type="NCBI Taxonomy" id="175774"/>
    <lineage>
        <taxon>Eukaryota</taxon>
        <taxon>Metazoa</taxon>
        <taxon>Chordata</taxon>
        <taxon>Craniata</taxon>
        <taxon>Vertebrata</taxon>
        <taxon>Euteleostomi</taxon>
        <taxon>Actinopterygii</taxon>
        <taxon>Neopterygii</taxon>
        <taxon>Teleostei</taxon>
        <taxon>Ostariophysi</taxon>
        <taxon>Siluriformes</taxon>
        <taxon>Sisoridae</taxon>
        <taxon>Sisorinae</taxon>
        <taxon>Bagarius</taxon>
    </lineage>
</organism>
<reference evidence="1 2" key="1">
    <citation type="journal article" date="2019" name="Genome Biol. Evol.">
        <title>Whole-Genome Sequencing of the Giant Devil Catfish, Bagarius yarrelli.</title>
        <authorList>
            <person name="Jiang W."/>
            <person name="Lv Y."/>
            <person name="Cheng L."/>
            <person name="Yang K."/>
            <person name="Chao B."/>
            <person name="Wang X."/>
            <person name="Li Y."/>
            <person name="Pan X."/>
            <person name="You X."/>
            <person name="Zhang Y."/>
            <person name="Yang J."/>
            <person name="Li J."/>
            <person name="Zhang X."/>
            <person name="Liu S."/>
            <person name="Sun C."/>
            <person name="Yang J."/>
            <person name="Shi Q."/>
        </authorList>
    </citation>
    <scope>NUCLEOTIDE SEQUENCE [LARGE SCALE GENOMIC DNA]</scope>
    <source>
        <strain evidence="1">JWS20170419001</strain>
        <tissue evidence="1">Muscle</tissue>
    </source>
</reference>
<protein>
    <submittedName>
        <fullName evidence="1">Uncharacterized protein</fullName>
    </submittedName>
</protein>
<dbReference type="AlphaFoldDB" id="A0A556UYD6"/>
<evidence type="ECO:0000313" key="2">
    <source>
        <dbReference type="Proteomes" id="UP000319801"/>
    </source>
</evidence>
<gene>
    <name evidence="1" type="ORF">Baya_10276</name>
</gene>
<dbReference type="EMBL" id="VCAZ01000075">
    <property type="protein sequence ID" value="TSP36104.1"/>
    <property type="molecule type" value="Genomic_DNA"/>
</dbReference>
<comment type="caution">
    <text evidence="1">The sequence shown here is derived from an EMBL/GenBank/DDBJ whole genome shotgun (WGS) entry which is preliminary data.</text>
</comment>
<dbReference type="Proteomes" id="UP000319801">
    <property type="component" value="Unassembled WGS sequence"/>
</dbReference>
<keyword evidence="2" id="KW-1185">Reference proteome</keyword>
<evidence type="ECO:0000313" key="1">
    <source>
        <dbReference type="EMBL" id="TSP36104.1"/>
    </source>
</evidence>
<accession>A0A556UYD6</accession>
<sequence length="104" mass="12098">MNQKVQERRQGCRWYGHKVTYVTHIAHYGTRPVKAPWVCTQAERVNSTHKGVADKSWRTLPGEILFLGMLNKITKPQTDLTALARDFNRTQPETTCHTWRTYSP</sequence>
<proteinExistence type="predicted"/>
<name>A0A556UYD6_BAGYA</name>